<evidence type="ECO:0000313" key="2">
    <source>
        <dbReference type="Proteomes" id="UP000821865"/>
    </source>
</evidence>
<evidence type="ECO:0000313" key="1">
    <source>
        <dbReference type="EMBL" id="KAH7960245.1"/>
    </source>
</evidence>
<keyword evidence="2" id="KW-1185">Reference proteome</keyword>
<reference evidence="1" key="1">
    <citation type="submission" date="2020-05" db="EMBL/GenBank/DDBJ databases">
        <title>Large-scale comparative analyses of tick genomes elucidate their genetic diversity and vector capacities.</title>
        <authorList>
            <person name="Jia N."/>
            <person name="Wang J."/>
            <person name="Shi W."/>
            <person name="Du L."/>
            <person name="Sun Y."/>
            <person name="Zhan W."/>
            <person name="Jiang J."/>
            <person name="Wang Q."/>
            <person name="Zhang B."/>
            <person name="Ji P."/>
            <person name="Sakyi L.B."/>
            <person name="Cui X."/>
            <person name="Yuan T."/>
            <person name="Jiang B."/>
            <person name="Yang W."/>
            <person name="Lam T.T.-Y."/>
            <person name="Chang Q."/>
            <person name="Ding S."/>
            <person name="Wang X."/>
            <person name="Zhu J."/>
            <person name="Ruan X."/>
            <person name="Zhao L."/>
            <person name="Wei J."/>
            <person name="Que T."/>
            <person name="Du C."/>
            <person name="Cheng J."/>
            <person name="Dai P."/>
            <person name="Han X."/>
            <person name="Huang E."/>
            <person name="Gao Y."/>
            <person name="Liu J."/>
            <person name="Shao H."/>
            <person name="Ye R."/>
            <person name="Li L."/>
            <person name="Wei W."/>
            <person name="Wang X."/>
            <person name="Wang C."/>
            <person name="Yang T."/>
            <person name="Huo Q."/>
            <person name="Li W."/>
            <person name="Guo W."/>
            <person name="Chen H."/>
            <person name="Zhou L."/>
            <person name="Ni X."/>
            <person name="Tian J."/>
            <person name="Zhou Y."/>
            <person name="Sheng Y."/>
            <person name="Liu T."/>
            <person name="Pan Y."/>
            <person name="Xia L."/>
            <person name="Li J."/>
            <person name="Zhao F."/>
            <person name="Cao W."/>
        </authorList>
    </citation>
    <scope>NUCLEOTIDE SEQUENCE</scope>
    <source>
        <strain evidence="1">Dsil-2018</strain>
    </source>
</reference>
<accession>A0ACB8D7C2</accession>
<name>A0ACB8D7C2_DERSI</name>
<protein>
    <submittedName>
        <fullName evidence="1">Uncharacterized protein</fullName>
    </submittedName>
</protein>
<organism evidence="1 2">
    <name type="scientific">Dermacentor silvarum</name>
    <name type="common">Tick</name>
    <dbReference type="NCBI Taxonomy" id="543639"/>
    <lineage>
        <taxon>Eukaryota</taxon>
        <taxon>Metazoa</taxon>
        <taxon>Ecdysozoa</taxon>
        <taxon>Arthropoda</taxon>
        <taxon>Chelicerata</taxon>
        <taxon>Arachnida</taxon>
        <taxon>Acari</taxon>
        <taxon>Parasitiformes</taxon>
        <taxon>Ixodida</taxon>
        <taxon>Ixodoidea</taxon>
        <taxon>Ixodidae</taxon>
        <taxon>Rhipicephalinae</taxon>
        <taxon>Dermacentor</taxon>
    </lineage>
</organism>
<dbReference type="EMBL" id="CM023472">
    <property type="protein sequence ID" value="KAH7960245.1"/>
    <property type="molecule type" value="Genomic_DNA"/>
</dbReference>
<proteinExistence type="predicted"/>
<sequence length="327" mass="36230">MAQATEPTKHVGIVDVIRLDHVIVAPPLQPRHSQPFRGGPRVIFFCKGAELPLGYLWGRQCLLPSRSISTARYCSVVTWTCDFHVALPGHVVDLEAHQFVAMKIAFLFVLAMESACVVQSQMNPLGSGLQRLMVGLFGARGGGRYGNPGAAYVQHGAAPQGNLHQSAYAGYGAPMSGNHVRSRPMFNNGMLPFTGGHRRGTPFRPAHSSRWRRHSGYPEDLVSRGFYLVRRQDEDLCVMRASCEAAAKPGEYGSEGELAVQFILSLRHDGQAPWQPYLLSARVGQAHRSLQLCRRIFRGCLLAKEQLSRTTRERLLKAIRCLNSRQC</sequence>
<comment type="caution">
    <text evidence="1">The sequence shown here is derived from an EMBL/GenBank/DDBJ whole genome shotgun (WGS) entry which is preliminary data.</text>
</comment>
<gene>
    <name evidence="1" type="ORF">HPB49_018200</name>
</gene>
<dbReference type="Proteomes" id="UP000821865">
    <property type="component" value="Chromosome 3"/>
</dbReference>